<dbReference type="Pfam" id="PF06961">
    <property type="entry name" value="DUF1294"/>
    <property type="match status" value="1"/>
</dbReference>
<evidence type="ECO:0000313" key="2">
    <source>
        <dbReference type="EMBL" id="MBC3475616.1"/>
    </source>
</evidence>
<comment type="caution">
    <text evidence="2">The sequence shown here is derived from an EMBL/GenBank/DDBJ whole genome shotgun (WGS) entry which is preliminary data.</text>
</comment>
<dbReference type="Proteomes" id="UP000628086">
    <property type="component" value="Unassembled WGS sequence"/>
</dbReference>
<keyword evidence="3" id="KW-1185">Reference proteome</keyword>
<keyword evidence="1" id="KW-1133">Transmembrane helix</keyword>
<feature type="transmembrane region" description="Helical" evidence="1">
    <location>
        <begin position="21"/>
        <end position="42"/>
    </location>
</feature>
<feature type="transmembrane region" description="Helical" evidence="1">
    <location>
        <begin position="115"/>
        <end position="134"/>
    </location>
</feature>
<evidence type="ECO:0000256" key="1">
    <source>
        <dbReference type="SAM" id="Phobius"/>
    </source>
</evidence>
<gene>
    <name evidence="2" type="ORF">HU747_08370</name>
</gene>
<dbReference type="RefSeq" id="WP_027907340.1">
    <property type="nucleotide sequence ID" value="NZ_JABWRR010000001.1"/>
</dbReference>
<keyword evidence="1" id="KW-0472">Membrane</keyword>
<feature type="transmembrane region" description="Helical" evidence="1">
    <location>
        <begin position="48"/>
        <end position="67"/>
    </location>
</feature>
<proteinExistence type="predicted"/>
<name>A0ABR6V536_9PSED</name>
<evidence type="ECO:0000313" key="3">
    <source>
        <dbReference type="Proteomes" id="UP000628086"/>
    </source>
</evidence>
<sequence length="142" mass="16215">MARTQAKGQYGAAREEGVRHARFKLLVLGALCLLPGIGVAQMAWGGQAWWPLAVYPAASLICLLLYWQDKHQARAQAWRTPEKVLHVSELLGGWPGALVAQQLFRHKTRKVSYQLVFWGIVLLHQVFWVDYLFLNQQLFSLF</sequence>
<dbReference type="InterPro" id="IPR010718">
    <property type="entry name" value="DUF1294"/>
</dbReference>
<dbReference type="EMBL" id="JABWRS010000005">
    <property type="protein sequence ID" value="MBC3475616.1"/>
    <property type="molecule type" value="Genomic_DNA"/>
</dbReference>
<organism evidence="2 3">
    <name type="scientific">Pseudomonas taiwanensis</name>
    <dbReference type="NCBI Taxonomy" id="470150"/>
    <lineage>
        <taxon>Bacteria</taxon>
        <taxon>Pseudomonadati</taxon>
        <taxon>Pseudomonadota</taxon>
        <taxon>Gammaproteobacteria</taxon>
        <taxon>Pseudomonadales</taxon>
        <taxon>Pseudomonadaceae</taxon>
        <taxon>Pseudomonas</taxon>
    </lineage>
</organism>
<reference evidence="2 3" key="1">
    <citation type="journal article" date="2020" name="Microorganisms">
        <title>Reliable Identification of Environmental Pseudomonas Isolates Using the rpoD Gene.</title>
        <authorList>
            <consortium name="The Broad Institute Genome Sequencing Platform"/>
            <person name="Girard L."/>
            <person name="Lood C."/>
            <person name="Rokni-Zadeh H."/>
            <person name="van Noort V."/>
            <person name="Lavigne R."/>
            <person name="De Mot R."/>
        </authorList>
    </citation>
    <scope>NUCLEOTIDE SEQUENCE [LARGE SCALE GENOMIC DNA]</scope>
    <source>
        <strain evidence="2 3">RW7P2</strain>
    </source>
</reference>
<keyword evidence="1" id="KW-0812">Transmembrane</keyword>
<accession>A0ABR6V536</accession>
<protein>
    <submittedName>
        <fullName evidence="2">DUF1294 domain-containing protein</fullName>
    </submittedName>
</protein>